<dbReference type="EMBL" id="JAIZAY010000007">
    <property type="protein sequence ID" value="KAJ8038212.1"/>
    <property type="molecule type" value="Genomic_DNA"/>
</dbReference>
<accession>A0A9Q1C4G0</accession>
<dbReference type="Proteomes" id="UP001152320">
    <property type="component" value="Chromosome 7"/>
</dbReference>
<name>A0A9Q1C4G0_HOLLE</name>
<protein>
    <submittedName>
        <fullName evidence="1">Uncharacterized protein</fullName>
    </submittedName>
</protein>
<gene>
    <name evidence="1" type="ORF">HOLleu_15560</name>
</gene>
<evidence type="ECO:0000313" key="2">
    <source>
        <dbReference type="Proteomes" id="UP001152320"/>
    </source>
</evidence>
<comment type="caution">
    <text evidence="1">The sequence shown here is derived from an EMBL/GenBank/DDBJ whole genome shotgun (WGS) entry which is preliminary data.</text>
</comment>
<organism evidence="1 2">
    <name type="scientific">Holothuria leucospilota</name>
    <name type="common">Black long sea cucumber</name>
    <name type="synonym">Mertensiothuria leucospilota</name>
    <dbReference type="NCBI Taxonomy" id="206669"/>
    <lineage>
        <taxon>Eukaryota</taxon>
        <taxon>Metazoa</taxon>
        <taxon>Echinodermata</taxon>
        <taxon>Eleutherozoa</taxon>
        <taxon>Echinozoa</taxon>
        <taxon>Holothuroidea</taxon>
        <taxon>Aspidochirotacea</taxon>
        <taxon>Aspidochirotida</taxon>
        <taxon>Holothuriidae</taxon>
        <taxon>Holothuria</taxon>
    </lineage>
</organism>
<sequence length="58" mass="6796">MLAYNSITNCLFWSCPRVQCCHGCSGEDPKDKTKHYSRRSLQMNYIPRKDPKLNVTIF</sequence>
<proteinExistence type="predicted"/>
<dbReference type="AlphaFoldDB" id="A0A9Q1C4G0"/>
<evidence type="ECO:0000313" key="1">
    <source>
        <dbReference type="EMBL" id="KAJ8038212.1"/>
    </source>
</evidence>
<keyword evidence="2" id="KW-1185">Reference proteome</keyword>
<reference evidence="1" key="1">
    <citation type="submission" date="2021-10" db="EMBL/GenBank/DDBJ databases">
        <title>Tropical sea cucumber genome reveals ecological adaptation and Cuvierian tubules defense mechanism.</title>
        <authorList>
            <person name="Chen T."/>
        </authorList>
    </citation>
    <scope>NUCLEOTIDE SEQUENCE</scope>
    <source>
        <strain evidence="1">Nanhai2018</strain>
        <tissue evidence="1">Muscle</tissue>
    </source>
</reference>